<feature type="region of interest" description="Disordered" evidence="4">
    <location>
        <begin position="57"/>
        <end position="81"/>
    </location>
</feature>
<dbReference type="EMBL" id="KL198041">
    <property type="protein sequence ID" value="KDQ13892.1"/>
    <property type="molecule type" value="Genomic_DNA"/>
</dbReference>
<feature type="compositionally biased region" description="Polar residues" evidence="4">
    <location>
        <begin position="194"/>
        <end position="213"/>
    </location>
</feature>
<dbReference type="Pfam" id="PF04082">
    <property type="entry name" value="Fungal_trans"/>
    <property type="match status" value="1"/>
</dbReference>
<dbReference type="CDD" id="cd00067">
    <property type="entry name" value="GAL4"/>
    <property type="match status" value="1"/>
</dbReference>
<proteinExistence type="predicted"/>
<reference evidence="7" key="1">
    <citation type="journal article" date="2014" name="Proc. Natl. Acad. Sci. U.S.A.">
        <title>Extensive sampling of basidiomycete genomes demonstrates inadequacy of the white-rot/brown-rot paradigm for wood decay fungi.</title>
        <authorList>
            <person name="Riley R."/>
            <person name="Salamov A.A."/>
            <person name="Brown D.W."/>
            <person name="Nagy L.G."/>
            <person name="Floudas D."/>
            <person name="Held B.W."/>
            <person name="Levasseur A."/>
            <person name="Lombard V."/>
            <person name="Morin E."/>
            <person name="Otillar R."/>
            <person name="Lindquist E.A."/>
            <person name="Sun H."/>
            <person name="LaButti K.M."/>
            <person name="Schmutz J."/>
            <person name="Jabbour D."/>
            <person name="Luo H."/>
            <person name="Baker S.E."/>
            <person name="Pisabarro A.G."/>
            <person name="Walton J.D."/>
            <person name="Blanchette R.A."/>
            <person name="Henrissat B."/>
            <person name="Martin F."/>
            <person name="Cullen D."/>
            <person name="Hibbett D.S."/>
            <person name="Grigoriev I.V."/>
        </authorList>
    </citation>
    <scope>NUCLEOTIDE SEQUENCE [LARGE SCALE GENOMIC DNA]</scope>
    <source>
        <strain evidence="7">FD-172 SS1</strain>
    </source>
</reference>
<dbReference type="InterPro" id="IPR007219">
    <property type="entry name" value="XnlR_reg_dom"/>
</dbReference>
<dbReference type="STRING" id="930990.A0A067MPW0"/>
<evidence type="ECO:0000256" key="4">
    <source>
        <dbReference type="SAM" id="MobiDB-lite"/>
    </source>
</evidence>
<dbReference type="GO" id="GO:0000981">
    <property type="term" value="F:DNA-binding transcription factor activity, RNA polymerase II-specific"/>
    <property type="evidence" value="ECO:0007669"/>
    <property type="project" value="InterPro"/>
</dbReference>
<gene>
    <name evidence="6" type="ORF">BOTBODRAFT_175304</name>
</gene>
<feature type="region of interest" description="Disordered" evidence="4">
    <location>
        <begin position="662"/>
        <end position="757"/>
    </location>
</feature>
<evidence type="ECO:0000256" key="1">
    <source>
        <dbReference type="ARBA" id="ARBA00004123"/>
    </source>
</evidence>
<dbReference type="Gene3D" id="4.10.240.10">
    <property type="entry name" value="Zn(2)-C6 fungal-type DNA-binding domain"/>
    <property type="match status" value="1"/>
</dbReference>
<dbReference type="GO" id="GO:0008270">
    <property type="term" value="F:zinc ion binding"/>
    <property type="evidence" value="ECO:0007669"/>
    <property type="project" value="InterPro"/>
</dbReference>
<feature type="region of interest" description="Disordered" evidence="4">
    <location>
        <begin position="116"/>
        <end position="139"/>
    </location>
</feature>
<dbReference type="SMART" id="SM00906">
    <property type="entry name" value="Fungal_trans"/>
    <property type="match status" value="1"/>
</dbReference>
<feature type="region of interest" description="Disordered" evidence="4">
    <location>
        <begin position="1"/>
        <end position="42"/>
    </location>
</feature>
<evidence type="ECO:0000313" key="6">
    <source>
        <dbReference type="EMBL" id="KDQ13892.1"/>
    </source>
</evidence>
<dbReference type="InterPro" id="IPR050613">
    <property type="entry name" value="Sec_Metabolite_Reg"/>
</dbReference>
<organism evidence="6 7">
    <name type="scientific">Botryobasidium botryosum (strain FD-172 SS1)</name>
    <dbReference type="NCBI Taxonomy" id="930990"/>
    <lineage>
        <taxon>Eukaryota</taxon>
        <taxon>Fungi</taxon>
        <taxon>Dikarya</taxon>
        <taxon>Basidiomycota</taxon>
        <taxon>Agaricomycotina</taxon>
        <taxon>Agaricomycetes</taxon>
        <taxon>Cantharellales</taxon>
        <taxon>Botryobasidiaceae</taxon>
        <taxon>Botryobasidium</taxon>
    </lineage>
</organism>
<evidence type="ECO:0000313" key="7">
    <source>
        <dbReference type="Proteomes" id="UP000027195"/>
    </source>
</evidence>
<dbReference type="GO" id="GO:0003677">
    <property type="term" value="F:DNA binding"/>
    <property type="evidence" value="ECO:0007669"/>
    <property type="project" value="InterPro"/>
</dbReference>
<evidence type="ECO:0000256" key="2">
    <source>
        <dbReference type="ARBA" id="ARBA00022723"/>
    </source>
</evidence>
<evidence type="ECO:0000259" key="5">
    <source>
        <dbReference type="SMART" id="SM00906"/>
    </source>
</evidence>
<dbReference type="CDD" id="cd12148">
    <property type="entry name" value="fungal_TF_MHR"/>
    <property type="match status" value="1"/>
</dbReference>
<dbReference type="PANTHER" id="PTHR31001:SF87">
    <property type="entry name" value="COL-21"/>
    <property type="match status" value="1"/>
</dbReference>
<feature type="compositionally biased region" description="Pro residues" evidence="4">
    <location>
        <begin position="62"/>
        <end position="72"/>
    </location>
</feature>
<feature type="region of interest" description="Disordered" evidence="4">
    <location>
        <begin position="192"/>
        <end position="213"/>
    </location>
</feature>
<feature type="compositionally biased region" description="Polar residues" evidence="4">
    <location>
        <begin position="726"/>
        <end position="738"/>
    </location>
</feature>
<dbReference type="Proteomes" id="UP000027195">
    <property type="component" value="Unassembled WGS sequence"/>
</dbReference>
<dbReference type="GO" id="GO:0005634">
    <property type="term" value="C:nucleus"/>
    <property type="evidence" value="ECO:0007669"/>
    <property type="project" value="UniProtKB-SubCell"/>
</dbReference>
<dbReference type="GO" id="GO:0006351">
    <property type="term" value="P:DNA-templated transcription"/>
    <property type="evidence" value="ECO:0007669"/>
    <property type="project" value="InterPro"/>
</dbReference>
<dbReference type="AlphaFoldDB" id="A0A067MPW0"/>
<protein>
    <recommendedName>
        <fullName evidence="5">Xylanolytic transcriptional activator regulatory domain-containing protein</fullName>
    </recommendedName>
</protein>
<dbReference type="PANTHER" id="PTHR31001">
    <property type="entry name" value="UNCHARACTERIZED TRANSCRIPTIONAL REGULATORY PROTEIN"/>
    <property type="match status" value="1"/>
</dbReference>
<evidence type="ECO:0000256" key="3">
    <source>
        <dbReference type="ARBA" id="ARBA00023242"/>
    </source>
</evidence>
<name>A0A067MPW0_BOTB1</name>
<keyword evidence="2" id="KW-0479">Metal-binding</keyword>
<feature type="domain" description="Xylanolytic transcriptional activator regulatory" evidence="5">
    <location>
        <begin position="366"/>
        <end position="442"/>
    </location>
</feature>
<feature type="compositionally biased region" description="Low complexity" evidence="4">
    <location>
        <begin position="710"/>
        <end position="725"/>
    </location>
</feature>
<dbReference type="InterPro" id="IPR036864">
    <property type="entry name" value="Zn2-C6_fun-type_DNA-bd_sf"/>
</dbReference>
<dbReference type="HOGENOM" id="CLU_015247_0_0_1"/>
<sequence>MSTTLAPQPPPSPSAMSSTAAPDRVVKKTRRRQRKCDRQQPCGLCVSRNVSHLCRWESGPVSRPPPARPPPNATSAPSDDPAAATIQALTTRLAQLERAFTQNGKPKVEPIQLDRHLSSMSPSPPPFGSPAAQSSEETHVPTLPLQRDVNDAAITLARLSLAHHGEYLGSGSIVCALYKLGHPGDIALPFAKSTDATSSQPSGNSQYPSNTMPQSPLSLSLRALVAGLPPRATCDTHISNFFEYRNWRFAMPKAWFLTVYDRMWRTLALGINGVDQINPHWLTLLFSMFALAGTNSDDMNPNGEQQQRKQQYFLHALAARRLAEDILCTSFLPPSQSSTSDGTALGCLGAVFISCYMCDRGNLSEAWKVVGSAMRGAIAVGLHRDPGWTKWKVMSCEEQTLRKTTWWLLFIFDRFYSYVLGRSAMLSEGGSDVPLPRTTFPDGTINMDGTFQALTGTLGDIVGKAGERCHALCSAPYATVLEMDRRFEEWEANLPTQFSWRKVDTSYDAYHPNLPLQRATLAIWYLACRMNLHRPFLTEATPPVLPPPPGLGPPSEKVVLNPSFEKCVDLAIDLMRVQREARTALPMGQLLCFTFTFFVFDGAVTLFGALSQIPTHPRAAECLQEVESACEMLESARAAGTGEIANQAVSVLGMLRRIAESRRPGGAGAGAGASPARSGSGSGQQTPSTNPPTTPLLAMSSVGTPDTMTSSSSPSSSSASSSLASFQANSGHAYNHSYSPGMPQDGVSSSSMQAAAPAPAGPLIPFLASPPRPFDAAGSPYGAKYAHFQTTEMHMYGGPVHHSSQQRMAPSSISPNPGAAYCGPGMVHGADGSPVGGGSGNGSGNGNGVGVGGGGAGGMYLDFGLMAYEMLQGVDGSDAARKGDWARSFMIDAAQV</sequence>
<dbReference type="InterPro" id="IPR001138">
    <property type="entry name" value="Zn2Cys6_DnaBD"/>
</dbReference>
<keyword evidence="7" id="KW-1185">Reference proteome</keyword>
<dbReference type="OrthoDB" id="3364175at2759"/>
<accession>A0A067MPW0</accession>
<dbReference type="InParanoid" id="A0A067MPW0"/>
<comment type="subcellular location">
    <subcellularLocation>
        <location evidence="1">Nucleus</location>
    </subcellularLocation>
</comment>
<keyword evidence="3" id="KW-0539">Nucleus</keyword>